<proteinExistence type="predicted"/>
<protein>
    <submittedName>
        <fullName evidence="1">Uncharacterized protein</fullName>
    </submittedName>
</protein>
<dbReference type="Proteomes" id="UP000308600">
    <property type="component" value="Unassembled WGS sequence"/>
</dbReference>
<keyword evidence="2" id="KW-1185">Reference proteome</keyword>
<gene>
    <name evidence="1" type="ORF">BDN72DRAFT_905541</name>
</gene>
<accession>A0ACD3A309</accession>
<name>A0ACD3A309_9AGAR</name>
<organism evidence="1 2">
    <name type="scientific">Pluteus cervinus</name>
    <dbReference type="NCBI Taxonomy" id="181527"/>
    <lineage>
        <taxon>Eukaryota</taxon>
        <taxon>Fungi</taxon>
        <taxon>Dikarya</taxon>
        <taxon>Basidiomycota</taxon>
        <taxon>Agaricomycotina</taxon>
        <taxon>Agaricomycetes</taxon>
        <taxon>Agaricomycetidae</taxon>
        <taxon>Agaricales</taxon>
        <taxon>Pluteineae</taxon>
        <taxon>Pluteaceae</taxon>
        <taxon>Pluteus</taxon>
    </lineage>
</organism>
<sequence length="433" mass="48084">MASTPSFSICGLTLEAAYQKLDEEIASLQGRLSALCTLRNSLAPISTLPVELISKIFVHTQRDHLMFTKQTDLRSRLLVSWVCRRWRDIALTTPTLWTTISKIKKTAILRSDCARELLVRSRSMGLAVNLCEPSHDALEIFLAQMSRMKHFRLKYNRLQNGSQLIPPAPALVSLELIKVIPPSTLIFGGDHPCLRHLSMKSVPFTNLEAICFIDEKHDIIFNLLLHCFDIPQVAVTIAWSARPGNQITGRRADILRASINSFLCEAGIPIRHLRICRDDPDYIVDISSSPSQHRYSFDFSHGLNFHITSHWLRLLIPSHNIETLDINDLPKDALEVVIGAVGLKSVKISGVNATGNLIEVLGGRVLTSDSLPLPSLKELTVNGVDFDEVEALGDILTKRHEAGSGLDKLVFMECMNVGVDSFKGSVKVTQVVA</sequence>
<reference evidence="1 2" key="1">
    <citation type="journal article" date="2019" name="Nat. Ecol. Evol.">
        <title>Megaphylogeny resolves global patterns of mushroom evolution.</title>
        <authorList>
            <person name="Varga T."/>
            <person name="Krizsan K."/>
            <person name="Foldi C."/>
            <person name="Dima B."/>
            <person name="Sanchez-Garcia M."/>
            <person name="Sanchez-Ramirez S."/>
            <person name="Szollosi G.J."/>
            <person name="Szarkandi J.G."/>
            <person name="Papp V."/>
            <person name="Albert L."/>
            <person name="Andreopoulos W."/>
            <person name="Angelini C."/>
            <person name="Antonin V."/>
            <person name="Barry K.W."/>
            <person name="Bougher N.L."/>
            <person name="Buchanan P."/>
            <person name="Buyck B."/>
            <person name="Bense V."/>
            <person name="Catcheside P."/>
            <person name="Chovatia M."/>
            <person name="Cooper J."/>
            <person name="Damon W."/>
            <person name="Desjardin D."/>
            <person name="Finy P."/>
            <person name="Geml J."/>
            <person name="Haridas S."/>
            <person name="Hughes K."/>
            <person name="Justo A."/>
            <person name="Karasinski D."/>
            <person name="Kautmanova I."/>
            <person name="Kiss B."/>
            <person name="Kocsube S."/>
            <person name="Kotiranta H."/>
            <person name="LaButti K.M."/>
            <person name="Lechner B.E."/>
            <person name="Liimatainen K."/>
            <person name="Lipzen A."/>
            <person name="Lukacs Z."/>
            <person name="Mihaltcheva S."/>
            <person name="Morgado L.N."/>
            <person name="Niskanen T."/>
            <person name="Noordeloos M.E."/>
            <person name="Ohm R.A."/>
            <person name="Ortiz-Santana B."/>
            <person name="Ovrebo C."/>
            <person name="Racz N."/>
            <person name="Riley R."/>
            <person name="Savchenko A."/>
            <person name="Shiryaev A."/>
            <person name="Soop K."/>
            <person name="Spirin V."/>
            <person name="Szebenyi C."/>
            <person name="Tomsovsky M."/>
            <person name="Tulloss R.E."/>
            <person name="Uehling J."/>
            <person name="Grigoriev I.V."/>
            <person name="Vagvolgyi C."/>
            <person name="Papp T."/>
            <person name="Martin F.M."/>
            <person name="Miettinen O."/>
            <person name="Hibbett D.S."/>
            <person name="Nagy L.G."/>
        </authorList>
    </citation>
    <scope>NUCLEOTIDE SEQUENCE [LARGE SCALE GENOMIC DNA]</scope>
    <source>
        <strain evidence="1 2">NL-1719</strain>
    </source>
</reference>
<dbReference type="EMBL" id="ML208893">
    <property type="protein sequence ID" value="TFK59795.1"/>
    <property type="molecule type" value="Genomic_DNA"/>
</dbReference>
<evidence type="ECO:0000313" key="1">
    <source>
        <dbReference type="EMBL" id="TFK59795.1"/>
    </source>
</evidence>
<evidence type="ECO:0000313" key="2">
    <source>
        <dbReference type="Proteomes" id="UP000308600"/>
    </source>
</evidence>